<feature type="compositionally biased region" description="Polar residues" evidence="1">
    <location>
        <begin position="374"/>
        <end position="402"/>
    </location>
</feature>
<dbReference type="GeneID" id="119723068"/>
<dbReference type="EnsemblMetazoa" id="XM_038193569.1">
    <property type="protein sequence ID" value="XP_038049497.1"/>
    <property type="gene ID" value="LOC119723068"/>
</dbReference>
<evidence type="ECO:0000313" key="2">
    <source>
        <dbReference type="EnsemblMetazoa" id="XP_038049497.1"/>
    </source>
</evidence>
<name>A0A913ZCI8_PATMI</name>
<dbReference type="InterPro" id="IPR038817">
    <property type="entry name" value="CCDC192"/>
</dbReference>
<evidence type="ECO:0000313" key="3">
    <source>
        <dbReference type="Proteomes" id="UP000887568"/>
    </source>
</evidence>
<dbReference type="Proteomes" id="UP000887568">
    <property type="component" value="Unplaced"/>
</dbReference>
<sequence>MGHGASTNVKKLTISQSAHGSPRKSNGEAEAADEERAPSPAKLGWTRSSSDGCIVENLNTSKTKVELLEQQLEEFKELFRHADVKAEEAHARAVTLEQQMAEVEGTNFELLDRVSELEQQLEESKDQTSPDAEREFSQMLLEKDQIVEKQEQQIKSLEEDLAKMRIKLKKRLRAAQTELAEAKQEAGLKVYSLKDQLTSLQEENAKLTERLDRAHQVSSARSRQCGAVPATPIDRITEDTPTEDDGDWEDGRTKVILEISSQLSAQEQRISELEEAVREREQTIQTLRAQLKAHPRPPSGSQKNQSAAFRSRSAEKRSELPVGDSSKETASDEDGCHQSSVRRQRTSSSSRREGHRSSSSGRRETSQEQRPTDKPSNGSYSNREIRNVSSASSGRLRQQSANSLDSAISDRSDSSSAKASSAGSSRERRRLRNQLVRQSSADERTTAQSEIQLHDRDSGIGITSDAKLKDDDDLEQMMEDIVGNS</sequence>
<feature type="region of interest" description="Disordered" evidence="1">
    <location>
        <begin position="1"/>
        <end position="52"/>
    </location>
</feature>
<protein>
    <submittedName>
        <fullName evidence="2">Uncharacterized protein</fullName>
    </submittedName>
</protein>
<proteinExistence type="predicted"/>
<dbReference type="AlphaFoldDB" id="A0A913ZCI8"/>
<feature type="compositionally biased region" description="Polar residues" evidence="1">
    <location>
        <begin position="299"/>
        <end position="308"/>
    </location>
</feature>
<feature type="region of interest" description="Disordered" evidence="1">
    <location>
        <begin position="213"/>
        <end position="250"/>
    </location>
</feature>
<feature type="compositionally biased region" description="Polar residues" evidence="1">
    <location>
        <begin position="1"/>
        <end position="19"/>
    </location>
</feature>
<dbReference type="OMA" id="VDSEWKK"/>
<dbReference type="OrthoDB" id="6111632at2759"/>
<evidence type="ECO:0000256" key="1">
    <source>
        <dbReference type="SAM" id="MobiDB-lite"/>
    </source>
</evidence>
<keyword evidence="3" id="KW-1185">Reference proteome</keyword>
<accession>A0A913ZCI8</accession>
<dbReference type="PANTHER" id="PTHR38580">
    <property type="entry name" value="COILED-COIL DOMAIN-CONTAINING PROTEIN 192"/>
    <property type="match status" value="1"/>
</dbReference>
<dbReference type="PANTHER" id="PTHR38580:SF1">
    <property type="entry name" value="COILED-COIL DOMAIN-CONTAINING PROTEIN 192"/>
    <property type="match status" value="1"/>
</dbReference>
<feature type="region of interest" description="Disordered" evidence="1">
    <location>
        <begin position="274"/>
        <end position="485"/>
    </location>
</feature>
<organism evidence="2 3">
    <name type="scientific">Patiria miniata</name>
    <name type="common">Bat star</name>
    <name type="synonym">Asterina miniata</name>
    <dbReference type="NCBI Taxonomy" id="46514"/>
    <lineage>
        <taxon>Eukaryota</taxon>
        <taxon>Metazoa</taxon>
        <taxon>Echinodermata</taxon>
        <taxon>Eleutherozoa</taxon>
        <taxon>Asterozoa</taxon>
        <taxon>Asteroidea</taxon>
        <taxon>Valvatacea</taxon>
        <taxon>Valvatida</taxon>
        <taxon>Asterinidae</taxon>
        <taxon>Patiria</taxon>
    </lineage>
</organism>
<dbReference type="RefSeq" id="XP_038049497.1">
    <property type="nucleotide sequence ID" value="XM_038193569.1"/>
</dbReference>
<reference evidence="2" key="1">
    <citation type="submission" date="2022-11" db="UniProtKB">
        <authorList>
            <consortium name="EnsemblMetazoa"/>
        </authorList>
    </citation>
    <scope>IDENTIFICATION</scope>
</reference>
<feature type="compositionally biased region" description="Low complexity" evidence="1">
    <location>
        <begin position="414"/>
        <end position="424"/>
    </location>
</feature>
<feature type="compositionally biased region" description="Basic and acidic residues" evidence="1">
    <location>
        <begin position="350"/>
        <end position="373"/>
    </location>
</feature>
<feature type="compositionally biased region" description="Basic and acidic residues" evidence="1">
    <location>
        <begin position="312"/>
        <end position="336"/>
    </location>
</feature>
<dbReference type="Gene3D" id="1.20.5.490">
    <property type="entry name" value="Single helix bin"/>
    <property type="match status" value="1"/>
</dbReference>